<dbReference type="PANTHER" id="PTHR13439">
    <property type="entry name" value="CT120 PROTEIN"/>
    <property type="match status" value="1"/>
</dbReference>
<reference evidence="2 3" key="1">
    <citation type="journal article" date="2016" name="Mol. Biol. Evol.">
        <title>Comparative Genomics of Early-Diverging Mushroom-Forming Fungi Provides Insights into the Origins of Lignocellulose Decay Capabilities.</title>
        <authorList>
            <person name="Nagy L.G."/>
            <person name="Riley R."/>
            <person name="Tritt A."/>
            <person name="Adam C."/>
            <person name="Daum C."/>
            <person name="Floudas D."/>
            <person name="Sun H."/>
            <person name="Yadav J.S."/>
            <person name="Pangilinan J."/>
            <person name="Larsson K.H."/>
            <person name="Matsuura K."/>
            <person name="Barry K."/>
            <person name="Labutti K."/>
            <person name="Kuo R."/>
            <person name="Ohm R.A."/>
            <person name="Bhattacharya S.S."/>
            <person name="Shirouzu T."/>
            <person name="Yoshinaga Y."/>
            <person name="Martin F.M."/>
            <person name="Grigoriev I.V."/>
            <person name="Hibbett D.S."/>
        </authorList>
    </citation>
    <scope>NUCLEOTIDE SEQUENCE [LARGE SCALE GENOMIC DNA]</scope>
    <source>
        <strain evidence="2 3">HHB14362 ss-1</strain>
    </source>
</reference>
<feature type="transmembrane region" description="Helical" evidence="1">
    <location>
        <begin position="134"/>
        <end position="154"/>
    </location>
</feature>
<proteinExistence type="predicted"/>
<keyword evidence="1" id="KW-0812">Transmembrane</keyword>
<sequence>MFPAMFSDASKIITHSNVLVPSLLAYVSFYHFFAATRELTPKQRSWLLTTVASGIVTLASLPFVWDYIRSEGDVARVRLSPHLAYITTRIFQGYLIADISMGLLYYREQVGLLTGWVHHSLYILVVEMAIRRSWAHIFCFCGIMELPTFLLSIASLNPVFRSNISFAVAFFATRILLHVVLIVSYFLPSNRLSATQGSFVPAAVLSLIFPMHAMWFRGCVKGFIKRYRAKTQAAAAAPTIIHLEVSSECQPTAAPVPVPSSAPFIDDANTENVPPVAPRSRRATLPVKLARRLSIEKALKRVEIDAARQRIREARRLLYEVLPPRERVFDYFGLGRGQQVPYEPVHGLVGRSVAVY</sequence>
<dbReference type="Proteomes" id="UP000076761">
    <property type="component" value="Unassembled WGS sequence"/>
</dbReference>
<dbReference type="GO" id="GO:0005783">
    <property type="term" value="C:endoplasmic reticulum"/>
    <property type="evidence" value="ECO:0007669"/>
    <property type="project" value="TreeGrafter"/>
</dbReference>
<keyword evidence="1" id="KW-1133">Transmembrane helix</keyword>
<accession>A0A165SQZ0</accession>
<evidence type="ECO:0008006" key="4">
    <source>
        <dbReference type="Google" id="ProtNLM"/>
    </source>
</evidence>
<keyword evidence="1" id="KW-0472">Membrane</keyword>
<protein>
    <recommendedName>
        <fullName evidence="4">TLC domain-containing protein</fullName>
    </recommendedName>
</protein>
<feature type="transmembrane region" description="Helical" evidence="1">
    <location>
        <begin position="199"/>
        <end position="220"/>
    </location>
</feature>
<dbReference type="EMBL" id="KV425571">
    <property type="protein sequence ID" value="KZT25534.1"/>
    <property type="molecule type" value="Genomic_DNA"/>
</dbReference>
<name>A0A165SQZ0_9AGAM</name>
<dbReference type="STRING" id="1314782.A0A165SQZ0"/>
<evidence type="ECO:0000313" key="3">
    <source>
        <dbReference type="Proteomes" id="UP000076761"/>
    </source>
</evidence>
<keyword evidence="3" id="KW-1185">Reference proteome</keyword>
<evidence type="ECO:0000256" key="1">
    <source>
        <dbReference type="SAM" id="Phobius"/>
    </source>
</evidence>
<dbReference type="OrthoDB" id="341353at2759"/>
<evidence type="ECO:0000313" key="2">
    <source>
        <dbReference type="EMBL" id="KZT25534.1"/>
    </source>
</evidence>
<organism evidence="2 3">
    <name type="scientific">Neolentinus lepideus HHB14362 ss-1</name>
    <dbReference type="NCBI Taxonomy" id="1314782"/>
    <lineage>
        <taxon>Eukaryota</taxon>
        <taxon>Fungi</taxon>
        <taxon>Dikarya</taxon>
        <taxon>Basidiomycota</taxon>
        <taxon>Agaricomycotina</taxon>
        <taxon>Agaricomycetes</taxon>
        <taxon>Gloeophyllales</taxon>
        <taxon>Gloeophyllaceae</taxon>
        <taxon>Neolentinus</taxon>
    </lineage>
</organism>
<dbReference type="InParanoid" id="A0A165SQZ0"/>
<dbReference type="AlphaFoldDB" id="A0A165SQZ0"/>
<dbReference type="GO" id="GO:0055088">
    <property type="term" value="P:lipid homeostasis"/>
    <property type="evidence" value="ECO:0007669"/>
    <property type="project" value="TreeGrafter"/>
</dbReference>
<dbReference type="InterPro" id="IPR050846">
    <property type="entry name" value="TLCD"/>
</dbReference>
<dbReference type="PANTHER" id="PTHR13439:SF72">
    <property type="entry name" value="TLC DOMAIN-CONTAINING PROTEIN"/>
    <property type="match status" value="1"/>
</dbReference>
<feature type="transmembrane region" description="Helical" evidence="1">
    <location>
        <begin position="12"/>
        <end position="33"/>
    </location>
</feature>
<feature type="transmembrane region" description="Helical" evidence="1">
    <location>
        <begin position="166"/>
        <end position="187"/>
    </location>
</feature>
<feature type="transmembrane region" description="Helical" evidence="1">
    <location>
        <begin position="86"/>
        <end position="106"/>
    </location>
</feature>
<gene>
    <name evidence="2" type="ORF">NEOLEDRAFT_1114341</name>
</gene>
<feature type="transmembrane region" description="Helical" evidence="1">
    <location>
        <begin position="45"/>
        <end position="65"/>
    </location>
</feature>